<keyword evidence="4 6" id="KW-0520">NAD</keyword>
<dbReference type="InterPro" id="IPR050104">
    <property type="entry name" value="FMN-dep_NADH:Q_OxRdtase_AzoR1"/>
</dbReference>
<dbReference type="GO" id="GO:0016652">
    <property type="term" value="F:oxidoreductase activity, acting on NAD(P)H as acceptor"/>
    <property type="evidence" value="ECO:0007669"/>
    <property type="project" value="UniProtKB-UniRule"/>
</dbReference>
<dbReference type="EMBL" id="CP022572">
    <property type="protein sequence ID" value="AZU62428.1"/>
    <property type="molecule type" value="Genomic_DNA"/>
</dbReference>
<dbReference type="GO" id="GO:0016655">
    <property type="term" value="F:oxidoreductase activity, acting on NAD(P)H, quinone or similar compound as acceptor"/>
    <property type="evidence" value="ECO:0007669"/>
    <property type="project" value="InterPro"/>
</dbReference>
<dbReference type="EC" id="1.6.5.-" evidence="6"/>
<dbReference type="EC" id="1.7.1.17" evidence="6"/>
<dbReference type="OrthoDB" id="9805013at2"/>
<dbReference type="Proteomes" id="UP000282892">
    <property type="component" value="Chromosome"/>
</dbReference>
<accession>A0A3Q9QZC8</accession>
<dbReference type="RefSeq" id="WP_127487139.1">
    <property type="nucleotide sequence ID" value="NZ_CP022572.1"/>
</dbReference>
<comment type="catalytic activity">
    <reaction evidence="6">
        <text>2 a quinone + NADH + H(+) = 2 a 1,4-benzosemiquinone + NAD(+)</text>
        <dbReference type="Rhea" id="RHEA:65952"/>
        <dbReference type="ChEBI" id="CHEBI:15378"/>
        <dbReference type="ChEBI" id="CHEBI:57540"/>
        <dbReference type="ChEBI" id="CHEBI:57945"/>
        <dbReference type="ChEBI" id="CHEBI:132124"/>
        <dbReference type="ChEBI" id="CHEBI:134225"/>
    </reaction>
</comment>
<proteinExistence type="inferred from homology"/>
<comment type="catalytic activity">
    <reaction evidence="5">
        <text>N,N-dimethyl-1,4-phenylenediamine + anthranilate + 2 NAD(+) = 2-(4-dimethylaminophenyl)diazenylbenzoate + 2 NADH + 2 H(+)</text>
        <dbReference type="Rhea" id="RHEA:55872"/>
        <dbReference type="ChEBI" id="CHEBI:15378"/>
        <dbReference type="ChEBI" id="CHEBI:15783"/>
        <dbReference type="ChEBI" id="CHEBI:16567"/>
        <dbReference type="ChEBI" id="CHEBI:57540"/>
        <dbReference type="ChEBI" id="CHEBI:57945"/>
        <dbReference type="ChEBI" id="CHEBI:71579"/>
        <dbReference type="EC" id="1.7.1.17"/>
    </reaction>
    <physiologicalReaction direction="right-to-left" evidence="5">
        <dbReference type="Rhea" id="RHEA:55874"/>
    </physiologicalReaction>
</comment>
<dbReference type="GO" id="GO:0010181">
    <property type="term" value="F:FMN binding"/>
    <property type="evidence" value="ECO:0007669"/>
    <property type="project" value="UniProtKB-UniRule"/>
</dbReference>
<evidence type="ECO:0000313" key="9">
    <source>
        <dbReference type="Proteomes" id="UP000282892"/>
    </source>
</evidence>
<dbReference type="PANTHER" id="PTHR43741:SF4">
    <property type="entry name" value="FMN-DEPENDENT NADH:QUINONE OXIDOREDUCTASE"/>
    <property type="match status" value="1"/>
</dbReference>
<sequence>MTTTLFVKANNRQESVTGKLYDAFFESYRASHPNDSVIELDLYKEKLPYLGDVMISGNFKSSQGMELTLEEKKVHEIVIKHLEQFIAADKLVIAFPLWNLTVPAVLHTYLDYLHHPRKTFKYTAEGQVGLLPDKKVALLNARGGVYAEGDSSEMAVSFVKNHLKVFGISDITTVVIEGHSQFPDRREAIIEDGLKKAVETAKSF</sequence>
<name>A0A3Q9QZC8_9BACI</name>
<feature type="domain" description="Flavodoxin-like fold" evidence="7">
    <location>
        <begin position="3"/>
        <end position="199"/>
    </location>
</feature>
<dbReference type="PANTHER" id="PTHR43741">
    <property type="entry name" value="FMN-DEPENDENT NADH-AZOREDUCTASE 1"/>
    <property type="match status" value="1"/>
</dbReference>
<dbReference type="SUPFAM" id="SSF52218">
    <property type="entry name" value="Flavoproteins"/>
    <property type="match status" value="1"/>
</dbReference>
<keyword evidence="2 6" id="KW-0288">FMN</keyword>
<evidence type="ECO:0000256" key="3">
    <source>
        <dbReference type="ARBA" id="ARBA00023002"/>
    </source>
</evidence>
<keyword evidence="3 6" id="KW-0560">Oxidoreductase</keyword>
<dbReference type="Pfam" id="PF02525">
    <property type="entry name" value="Flavodoxin_2"/>
    <property type="match status" value="1"/>
</dbReference>
<keyword evidence="9" id="KW-1185">Reference proteome</keyword>
<comment type="function">
    <text evidence="6">Also exhibits azoreductase activity. Catalyzes the reductive cleavage of the azo bond in aromatic azo compounds to the corresponding amines.</text>
</comment>
<evidence type="ECO:0000256" key="4">
    <source>
        <dbReference type="ARBA" id="ARBA00023027"/>
    </source>
</evidence>
<evidence type="ECO:0000256" key="1">
    <source>
        <dbReference type="ARBA" id="ARBA00022630"/>
    </source>
</evidence>
<protein>
    <recommendedName>
        <fullName evidence="6">FMN dependent NADH:quinone oxidoreductase</fullName>
        <ecNumber evidence="6">1.6.5.-</ecNumber>
    </recommendedName>
    <alternativeName>
        <fullName evidence="6">Azo-dye reductase</fullName>
    </alternativeName>
    <alternativeName>
        <fullName evidence="6">FMN-dependent NADH-azo compound oxidoreductase</fullName>
    </alternativeName>
    <alternativeName>
        <fullName evidence="6">FMN-dependent NADH-azoreductase</fullName>
        <ecNumber evidence="6">1.7.1.17</ecNumber>
    </alternativeName>
</protein>
<keyword evidence="1 6" id="KW-0285">Flavoprotein</keyword>
<dbReference type="NCBIfam" id="NF010075">
    <property type="entry name" value="PRK13556.1"/>
    <property type="match status" value="1"/>
</dbReference>
<evidence type="ECO:0000256" key="2">
    <source>
        <dbReference type="ARBA" id="ARBA00022643"/>
    </source>
</evidence>
<evidence type="ECO:0000256" key="6">
    <source>
        <dbReference type="HAMAP-Rule" id="MF_01216"/>
    </source>
</evidence>
<gene>
    <name evidence="6" type="primary">azoR</name>
    <name evidence="8" type="ORF">CHR53_14720</name>
</gene>
<organism evidence="8 9">
    <name type="scientific">Neobacillus mesonae</name>
    <dbReference type="NCBI Taxonomy" id="1193713"/>
    <lineage>
        <taxon>Bacteria</taxon>
        <taxon>Bacillati</taxon>
        <taxon>Bacillota</taxon>
        <taxon>Bacilli</taxon>
        <taxon>Bacillales</taxon>
        <taxon>Bacillaceae</taxon>
        <taxon>Neobacillus</taxon>
    </lineage>
</organism>
<comment type="cofactor">
    <cofactor evidence="6">
        <name>FMN</name>
        <dbReference type="ChEBI" id="CHEBI:58210"/>
    </cofactor>
    <text evidence="6">Binds 1 FMN per subunit.</text>
</comment>
<dbReference type="InterPro" id="IPR029039">
    <property type="entry name" value="Flavoprotein-like_sf"/>
</dbReference>
<evidence type="ECO:0000259" key="7">
    <source>
        <dbReference type="Pfam" id="PF02525"/>
    </source>
</evidence>
<dbReference type="GO" id="GO:0009055">
    <property type="term" value="F:electron transfer activity"/>
    <property type="evidence" value="ECO:0007669"/>
    <property type="project" value="UniProtKB-UniRule"/>
</dbReference>
<dbReference type="AlphaFoldDB" id="A0A3Q9QZC8"/>
<dbReference type="Gene3D" id="3.40.50.360">
    <property type="match status" value="1"/>
</dbReference>
<dbReference type="STRING" id="1193713.GCA_001636315_05386"/>
<reference evidence="8 9" key="1">
    <citation type="submission" date="2017-07" db="EMBL/GenBank/DDBJ databases">
        <title>The complete genome sequence of Bacillus mesonae strain H20-5, an efficient strain improving plant abiotic stress resistance.</title>
        <authorList>
            <person name="Kim S.Y."/>
            <person name="Song H."/>
            <person name="Sang M.K."/>
            <person name="Weon H.-Y."/>
            <person name="Song J."/>
        </authorList>
    </citation>
    <scope>NUCLEOTIDE SEQUENCE [LARGE SCALE GENOMIC DNA]</scope>
    <source>
        <strain evidence="8 9">H20-5</strain>
    </source>
</reference>
<comment type="function">
    <text evidence="6">Quinone reductase that provides resistance to thiol-specific stress caused by electrophilic quinones.</text>
</comment>
<evidence type="ECO:0000313" key="8">
    <source>
        <dbReference type="EMBL" id="AZU62428.1"/>
    </source>
</evidence>
<comment type="similarity">
    <text evidence="6">Belongs to the azoreductase type 1 family.</text>
</comment>
<dbReference type="KEGG" id="nmk:CHR53_14720"/>
<comment type="subunit">
    <text evidence="6">Homodimer.</text>
</comment>
<dbReference type="InterPro" id="IPR023048">
    <property type="entry name" value="NADH:quinone_OxRdtase_FMN_depd"/>
</dbReference>
<dbReference type="InterPro" id="IPR003680">
    <property type="entry name" value="Flavodoxin_fold"/>
</dbReference>
<evidence type="ECO:0000256" key="5">
    <source>
        <dbReference type="ARBA" id="ARBA00048542"/>
    </source>
</evidence>
<comment type="caution">
    <text evidence="6">Lacks conserved residue(s) required for the propagation of feature annotation.</text>
</comment>
<dbReference type="HAMAP" id="MF_01216">
    <property type="entry name" value="Azoreductase_type1"/>
    <property type="match status" value="1"/>
</dbReference>